<dbReference type="PANTHER" id="PTHR13947:SF37">
    <property type="entry name" value="LD18367P"/>
    <property type="match status" value="1"/>
</dbReference>
<dbReference type="PANTHER" id="PTHR13947">
    <property type="entry name" value="GNAT FAMILY N-ACETYLTRANSFERASE"/>
    <property type="match status" value="1"/>
</dbReference>
<gene>
    <name evidence="3" type="ORF">SAMN05421854_117123</name>
</gene>
<reference evidence="3 4" key="1">
    <citation type="submission" date="2016-10" db="EMBL/GenBank/DDBJ databases">
        <authorList>
            <person name="de Groot N.N."/>
        </authorList>
    </citation>
    <scope>NUCLEOTIDE SEQUENCE [LARGE SCALE GENOMIC DNA]</scope>
    <source>
        <strain evidence="3 4">DSM 44637</strain>
    </source>
</reference>
<evidence type="ECO:0000256" key="1">
    <source>
        <dbReference type="ARBA" id="ARBA00022679"/>
    </source>
</evidence>
<keyword evidence="1 3" id="KW-0808">Transferase</keyword>
<proteinExistence type="predicted"/>
<evidence type="ECO:0000313" key="3">
    <source>
        <dbReference type="EMBL" id="SFQ63993.1"/>
    </source>
</evidence>
<protein>
    <submittedName>
        <fullName evidence="3">Acetyltransferase (GNAT) domain-containing protein</fullName>
    </submittedName>
</protein>
<organism evidence="3 4">
    <name type="scientific">Amycolatopsis rubida</name>
    <dbReference type="NCBI Taxonomy" id="112413"/>
    <lineage>
        <taxon>Bacteria</taxon>
        <taxon>Bacillati</taxon>
        <taxon>Actinomycetota</taxon>
        <taxon>Actinomycetes</taxon>
        <taxon>Pseudonocardiales</taxon>
        <taxon>Pseudonocardiaceae</taxon>
        <taxon>Amycolatopsis</taxon>
    </lineage>
</organism>
<dbReference type="Gene3D" id="3.40.630.30">
    <property type="match status" value="1"/>
</dbReference>
<accession>A0A1I6A5U0</accession>
<dbReference type="InterPro" id="IPR016181">
    <property type="entry name" value="Acyl_CoA_acyltransferase"/>
</dbReference>
<dbReference type="OrthoDB" id="9805924at2"/>
<dbReference type="EMBL" id="FOWC01000017">
    <property type="protein sequence ID" value="SFQ63993.1"/>
    <property type="molecule type" value="Genomic_DNA"/>
</dbReference>
<dbReference type="RefSeq" id="WP_093576648.1">
    <property type="nucleotide sequence ID" value="NZ_FOWC01000017.1"/>
</dbReference>
<dbReference type="STRING" id="112413.SAMN05421854_117123"/>
<dbReference type="InterPro" id="IPR000182">
    <property type="entry name" value="GNAT_dom"/>
</dbReference>
<dbReference type="Pfam" id="PF00583">
    <property type="entry name" value="Acetyltransf_1"/>
    <property type="match status" value="1"/>
</dbReference>
<dbReference type="InterPro" id="IPR050769">
    <property type="entry name" value="NAT_camello-type"/>
</dbReference>
<evidence type="ECO:0000313" key="4">
    <source>
        <dbReference type="Proteomes" id="UP000199137"/>
    </source>
</evidence>
<evidence type="ECO:0000259" key="2">
    <source>
        <dbReference type="PROSITE" id="PS51186"/>
    </source>
</evidence>
<dbReference type="AlphaFoldDB" id="A0A1I6A5U0"/>
<dbReference type="SUPFAM" id="SSF55729">
    <property type="entry name" value="Acyl-CoA N-acyltransferases (Nat)"/>
    <property type="match status" value="1"/>
</dbReference>
<dbReference type="CDD" id="cd04301">
    <property type="entry name" value="NAT_SF"/>
    <property type="match status" value="1"/>
</dbReference>
<sequence length="179" mass="19336">MRTPEIAFLPPSAAEDAALVALLTDLVNTVYAKAEAGLWAGPADRTNAGEMAGLVRAGEIAVARLDEAVVGSVRIQRLAEDLGEFGLLAASPQVRGAGIGRELVRFAERHCRGQGCTRMQLELLVPRGWTHPAKEFLAQWYSRLGYRVVETSTIDGPHPELAPLLAAPCDFLIWHKDLG</sequence>
<name>A0A1I6A5U0_9PSEU</name>
<dbReference type="PROSITE" id="PS51186">
    <property type="entry name" value="GNAT"/>
    <property type="match status" value="1"/>
</dbReference>
<dbReference type="Proteomes" id="UP000199137">
    <property type="component" value="Unassembled WGS sequence"/>
</dbReference>
<dbReference type="GO" id="GO:0008080">
    <property type="term" value="F:N-acetyltransferase activity"/>
    <property type="evidence" value="ECO:0007669"/>
    <property type="project" value="InterPro"/>
</dbReference>
<feature type="domain" description="N-acetyltransferase" evidence="2">
    <location>
        <begin position="6"/>
        <end position="170"/>
    </location>
</feature>